<dbReference type="GeneID" id="19203993"/>
<name>A0A5M3M853_CONPW</name>
<reference evidence="3" key="1">
    <citation type="journal article" date="2012" name="Science">
        <title>The Paleozoic origin of enzymatic lignin decomposition reconstructed from 31 fungal genomes.</title>
        <authorList>
            <person name="Floudas D."/>
            <person name="Binder M."/>
            <person name="Riley R."/>
            <person name="Barry K."/>
            <person name="Blanchette R.A."/>
            <person name="Henrissat B."/>
            <person name="Martinez A.T."/>
            <person name="Otillar R."/>
            <person name="Spatafora J.W."/>
            <person name="Yadav J.S."/>
            <person name="Aerts A."/>
            <person name="Benoit I."/>
            <person name="Boyd A."/>
            <person name="Carlson A."/>
            <person name="Copeland A."/>
            <person name="Coutinho P.M."/>
            <person name="de Vries R.P."/>
            <person name="Ferreira P."/>
            <person name="Findley K."/>
            <person name="Foster B."/>
            <person name="Gaskell J."/>
            <person name="Glotzer D."/>
            <person name="Gorecki P."/>
            <person name="Heitman J."/>
            <person name="Hesse C."/>
            <person name="Hori C."/>
            <person name="Igarashi K."/>
            <person name="Jurgens J.A."/>
            <person name="Kallen N."/>
            <person name="Kersten P."/>
            <person name="Kohler A."/>
            <person name="Kuees U."/>
            <person name="Kumar T.K.A."/>
            <person name="Kuo A."/>
            <person name="LaButti K."/>
            <person name="Larrondo L.F."/>
            <person name="Lindquist E."/>
            <person name="Ling A."/>
            <person name="Lombard V."/>
            <person name="Lucas S."/>
            <person name="Lundell T."/>
            <person name="Martin R."/>
            <person name="McLaughlin D.J."/>
            <person name="Morgenstern I."/>
            <person name="Morin E."/>
            <person name="Murat C."/>
            <person name="Nagy L.G."/>
            <person name="Nolan M."/>
            <person name="Ohm R.A."/>
            <person name="Patyshakuliyeva A."/>
            <person name="Rokas A."/>
            <person name="Ruiz-Duenas F.J."/>
            <person name="Sabat G."/>
            <person name="Salamov A."/>
            <person name="Samejima M."/>
            <person name="Schmutz J."/>
            <person name="Slot J.C."/>
            <person name="St John F."/>
            <person name="Stenlid J."/>
            <person name="Sun H."/>
            <person name="Sun S."/>
            <person name="Syed K."/>
            <person name="Tsang A."/>
            <person name="Wiebenga A."/>
            <person name="Young D."/>
            <person name="Pisabarro A."/>
            <person name="Eastwood D.C."/>
            <person name="Martin F."/>
            <person name="Cullen D."/>
            <person name="Grigoriev I.V."/>
            <person name="Hibbett D.S."/>
        </authorList>
    </citation>
    <scope>NUCLEOTIDE SEQUENCE [LARGE SCALE GENOMIC DNA]</scope>
    <source>
        <strain evidence="3">RWD-64-598 SS2</strain>
    </source>
</reference>
<keyword evidence="3" id="KW-1185">Reference proteome</keyword>
<organism evidence="2 3">
    <name type="scientific">Coniophora puteana (strain RWD-64-598)</name>
    <name type="common">Brown rot fungus</name>
    <dbReference type="NCBI Taxonomy" id="741705"/>
    <lineage>
        <taxon>Eukaryota</taxon>
        <taxon>Fungi</taxon>
        <taxon>Dikarya</taxon>
        <taxon>Basidiomycota</taxon>
        <taxon>Agaricomycotina</taxon>
        <taxon>Agaricomycetes</taxon>
        <taxon>Agaricomycetidae</taxon>
        <taxon>Boletales</taxon>
        <taxon>Coniophorineae</taxon>
        <taxon>Coniophoraceae</taxon>
        <taxon>Coniophora</taxon>
    </lineage>
</organism>
<dbReference type="RefSeq" id="XP_007774177.1">
    <property type="nucleotide sequence ID" value="XM_007775987.1"/>
</dbReference>
<proteinExistence type="predicted"/>
<feature type="region of interest" description="Disordered" evidence="1">
    <location>
        <begin position="77"/>
        <end position="110"/>
    </location>
</feature>
<dbReference type="EMBL" id="JH711588">
    <property type="protein sequence ID" value="EIW75452.1"/>
    <property type="molecule type" value="Genomic_DNA"/>
</dbReference>
<dbReference type="Proteomes" id="UP000053558">
    <property type="component" value="Unassembled WGS sequence"/>
</dbReference>
<protein>
    <submittedName>
        <fullName evidence="2">Uncharacterized protein</fullName>
    </submittedName>
</protein>
<sequence>MAHQGNKLELFAHTTEPVAREAPVIPLPPPHASSSLRPILVNDVLYCRIDPSYGYTHALRFTPASLATMHIVIELAPPTAGSGSQTSRDLPRQTPASERPRRSSNDLGYDLPVSDFDGREELEITAAVALPVAVRPLLSDANTSRTTSEVPLGFDITPLSGSMDLPKAQHIMYKRYPPGAQRQQPDSSGGTAARVADQALGTRSGIQSTSPPPSHSIRHRKEKVNVRSEYLRRSKRIANRSCGRLRV</sequence>
<accession>A0A5M3M853</accession>
<evidence type="ECO:0000256" key="1">
    <source>
        <dbReference type="SAM" id="MobiDB-lite"/>
    </source>
</evidence>
<comment type="caution">
    <text evidence="2">The sequence shown here is derived from an EMBL/GenBank/DDBJ whole genome shotgun (WGS) entry which is preliminary data.</text>
</comment>
<evidence type="ECO:0000313" key="2">
    <source>
        <dbReference type="EMBL" id="EIW75452.1"/>
    </source>
</evidence>
<gene>
    <name evidence="2" type="ORF">CONPUDRAFT_158915</name>
</gene>
<feature type="region of interest" description="Disordered" evidence="1">
    <location>
        <begin position="201"/>
        <end position="221"/>
    </location>
</feature>
<dbReference type="AlphaFoldDB" id="A0A5M3M853"/>
<dbReference type="KEGG" id="cput:CONPUDRAFT_158915"/>
<evidence type="ECO:0000313" key="3">
    <source>
        <dbReference type="Proteomes" id="UP000053558"/>
    </source>
</evidence>